<protein>
    <submittedName>
        <fullName evidence="2">Uncharacterized protein</fullName>
    </submittedName>
</protein>
<feature type="region of interest" description="Disordered" evidence="1">
    <location>
        <begin position="1"/>
        <end position="24"/>
    </location>
</feature>
<reference evidence="3" key="1">
    <citation type="submission" date="2023-07" db="EMBL/GenBank/DDBJ databases">
        <title>Whole genome shotgun sequence of Streptomyces achromogenes subsp. rubradiris NBRC 14000.</title>
        <authorList>
            <person name="Komaki H."/>
            <person name="Tamura T."/>
        </authorList>
    </citation>
    <scope>NUCLEOTIDE SEQUENCE [LARGE SCALE GENOMIC DNA]</scope>
    <source>
        <strain evidence="3">NBRC 14000</strain>
    </source>
</reference>
<dbReference type="EMBL" id="BNEA01000019">
    <property type="protein sequence ID" value="GHI58315.1"/>
    <property type="molecule type" value="Genomic_DNA"/>
</dbReference>
<evidence type="ECO:0000313" key="2">
    <source>
        <dbReference type="EMBL" id="GHI58315.1"/>
    </source>
</evidence>
<keyword evidence="3" id="KW-1185">Reference proteome</keyword>
<dbReference type="RefSeq" id="WP_203855114.1">
    <property type="nucleotide sequence ID" value="NZ_BNEA01000019.1"/>
</dbReference>
<comment type="caution">
    <text evidence="2">The sequence shown here is derived from an EMBL/GenBank/DDBJ whole genome shotgun (WGS) entry which is preliminary data.</text>
</comment>
<organism evidence="2 3">
    <name type="scientific">Streptomyces rubradiris</name>
    <name type="common">Streptomyces achromogenes subsp. rubradiris</name>
    <dbReference type="NCBI Taxonomy" id="285531"/>
    <lineage>
        <taxon>Bacteria</taxon>
        <taxon>Bacillati</taxon>
        <taxon>Actinomycetota</taxon>
        <taxon>Actinomycetes</taxon>
        <taxon>Kitasatosporales</taxon>
        <taxon>Streptomycetaceae</taxon>
        <taxon>Streptomyces</taxon>
    </lineage>
</organism>
<accession>A0ABQ3RR26</accession>
<dbReference type="Proteomes" id="UP000646738">
    <property type="component" value="Unassembled WGS sequence"/>
</dbReference>
<evidence type="ECO:0000313" key="3">
    <source>
        <dbReference type="Proteomes" id="UP000646738"/>
    </source>
</evidence>
<sequence length="104" mass="10966">MKRPKTWRASSLASGATGIDVRSASAPTRPAWHIELTDPAGQRVLEVAELVTEQREQAQPAASCAGLFRIDWVDHPLPPNSSAAGSAARYITDATDLVGAPATC</sequence>
<proteinExistence type="predicted"/>
<evidence type="ECO:0000256" key="1">
    <source>
        <dbReference type="SAM" id="MobiDB-lite"/>
    </source>
</evidence>
<name>A0ABQ3RR26_STRRR</name>
<gene>
    <name evidence="2" type="ORF">Srubr_81610</name>
</gene>